<dbReference type="eggNOG" id="COG0614">
    <property type="taxonomic scope" value="Bacteria"/>
</dbReference>
<protein>
    <recommendedName>
        <fullName evidence="6">Fe/B12 periplasmic-binding domain-containing protein</fullName>
    </recommendedName>
</protein>
<dbReference type="KEGG" id="sesp:BN6_61080"/>
<evidence type="ECO:0008006" key="6">
    <source>
        <dbReference type="Google" id="ProtNLM"/>
    </source>
</evidence>
<organism evidence="4 5">
    <name type="scientific">Saccharothrix espanaensis (strain ATCC 51144 / DSM 44229 / JCM 9112 / NBRC 15066 / NRRL 15764)</name>
    <dbReference type="NCBI Taxonomy" id="1179773"/>
    <lineage>
        <taxon>Bacteria</taxon>
        <taxon>Bacillati</taxon>
        <taxon>Actinomycetota</taxon>
        <taxon>Actinomycetes</taxon>
        <taxon>Pseudonocardiales</taxon>
        <taxon>Pseudonocardiaceae</taxon>
        <taxon>Saccharothrix</taxon>
    </lineage>
</organism>
<keyword evidence="2" id="KW-0732">Signal</keyword>
<dbReference type="PATRIC" id="fig|1179773.3.peg.6152"/>
<dbReference type="Proteomes" id="UP000006281">
    <property type="component" value="Chromosome"/>
</dbReference>
<evidence type="ECO:0000256" key="1">
    <source>
        <dbReference type="ARBA" id="ARBA00022448"/>
    </source>
</evidence>
<dbReference type="PANTHER" id="PTHR30532">
    <property type="entry name" value="IRON III DICITRATE-BINDING PERIPLASMIC PROTEIN"/>
    <property type="match status" value="1"/>
</dbReference>
<dbReference type="EMBL" id="HE804045">
    <property type="protein sequence ID" value="CCH33361.1"/>
    <property type="molecule type" value="Genomic_DNA"/>
</dbReference>
<dbReference type="RefSeq" id="WP_015103472.1">
    <property type="nucleotide sequence ID" value="NC_019673.1"/>
</dbReference>
<dbReference type="AlphaFoldDB" id="K0K4Y2"/>
<dbReference type="GO" id="GO:0030288">
    <property type="term" value="C:outer membrane-bounded periplasmic space"/>
    <property type="evidence" value="ECO:0007669"/>
    <property type="project" value="TreeGrafter"/>
</dbReference>
<dbReference type="STRING" id="1179773.BN6_61080"/>
<dbReference type="SUPFAM" id="SSF53807">
    <property type="entry name" value="Helical backbone' metal receptor"/>
    <property type="match status" value="1"/>
</dbReference>
<name>K0K4Y2_SACES</name>
<evidence type="ECO:0000256" key="2">
    <source>
        <dbReference type="ARBA" id="ARBA00022729"/>
    </source>
</evidence>
<proteinExistence type="predicted"/>
<evidence type="ECO:0000256" key="3">
    <source>
        <dbReference type="SAM" id="MobiDB-lite"/>
    </source>
</evidence>
<keyword evidence="1" id="KW-0813">Transport</keyword>
<dbReference type="HOGENOM" id="CLU_2371095_0_0_11"/>
<evidence type="ECO:0000313" key="4">
    <source>
        <dbReference type="EMBL" id="CCH33361.1"/>
    </source>
</evidence>
<gene>
    <name evidence="4" type="ordered locus">BN6_61080</name>
</gene>
<dbReference type="InterPro" id="IPR051313">
    <property type="entry name" value="Bact_iron-sidero_bind"/>
</dbReference>
<accession>K0K4Y2</accession>
<dbReference type="PANTHER" id="PTHR30532:SF24">
    <property type="entry name" value="FERRIC ENTEROBACTIN-BINDING PERIPLASMIC PROTEIN FEPB"/>
    <property type="match status" value="1"/>
</dbReference>
<sequence length="95" mass="10315">MTVEHEYGRTEVEAAPAKVVTLGLSDQDSVLALGVKPVGVVDWSKERPYGNWPWTKDLWGGAQPEIVGERGPSSTTGRHRHRGDRRSVPDVAAGP</sequence>
<keyword evidence="5" id="KW-1185">Reference proteome</keyword>
<dbReference type="Gene3D" id="3.40.50.1980">
    <property type="entry name" value="Nitrogenase molybdenum iron protein domain"/>
    <property type="match status" value="1"/>
</dbReference>
<reference evidence="4 5" key="1">
    <citation type="journal article" date="2012" name="BMC Genomics">
        <title>Complete genome sequence of Saccharothrix espanaensis DSM 44229T and comparison to the other completely sequenced Pseudonocardiaceae.</title>
        <authorList>
            <person name="Strobel T."/>
            <person name="Al-Dilaimi A."/>
            <person name="Blom J."/>
            <person name="Gessner A."/>
            <person name="Kalinowski J."/>
            <person name="Luzhetska M."/>
            <person name="Puhler A."/>
            <person name="Szczepanowski R."/>
            <person name="Bechthold A."/>
            <person name="Ruckert C."/>
        </authorList>
    </citation>
    <scope>NUCLEOTIDE SEQUENCE [LARGE SCALE GENOMIC DNA]</scope>
    <source>
        <strain evidence="5">ATCC 51144 / DSM 44229 / JCM 9112 / NBRC 15066 / NRRL 15764</strain>
    </source>
</reference>
<feature type="region of interest" description="Disordered" evidence="3">
    <location>
        <begin position="62"/>
        <end position="95"/>
    </location>
</feature>
<evidence type="ECO:0000313" key="5">
    <source>
        <dbReference type="Proteomes" id="UP000006281"/>
    </source>
</evidence>